<protein>
    <recommendedName>
        <fullName evidence="13">NB-ARC domain-containing protein</fullName>
    </recommendedName>
</protein>
<evidence type="ECO:0000256" key="8">
    <source>
        <dbReference type="ARBA" id="ARBA00022840"/>
    </source>
</evidence>
<sequence>MASIIENLSMYLNDTKADRSMEFYLSDEEDIDQTLFQNGPTFLAVVFYVVKFDDDVLYHVIKNLDILVSEFVKARTDKHEEVYQQKWEEFASMFDNSFMPMVQKFFKVPKLHEVSDKKNSLKENEILASFMDFLLQILNCEADINSTEEQRYAVLQKELTFLLSLLGDTPFQCTELEEVKNILAEFEILANEAGRFIYSCIFSTFRVKTSRFIEGRNSLLKMGQVLNVKIEEHCNKFSELYPFVVSQTYDVIDSIFIVDSLIEDIENLMNNQIHLIINEMKVQIITLHEELMISRSMLKDIRTPQDTVHMDELNESIVQIRDVTYEAEYLVNSYVVGNLPLWYLNLRLPIVIPKFKLIRTRLQEIKTIYDIKVLNIKKDFSKEVKTQDMGTPTTMIVDIVVGFEDEIANISNDLIGGSKNRQIVSIFGMPGLGKTTIANKLYIDRSITYHFDERGWCVVSQTYQKRKVLIDILMSLSKTKIEKKSILEINDESLSLKIHQCLKNRRYLVVIDDVWSTNVWDDLERFFPDDGNGSRIMLTSRIRGISPTNSIVHSLPLLKEAQCWSLLEDKVFPEEPCPTQLQGIGKRIAAKCRGLPLAVVVTAGVLANLEKKKSVWEKVETNFDSYIFDDDTNNYSKILELSFKHLPDYLKMCFLYFGAFPEDIQIPVKKLIWLWIAEGFIQREQEKSRELIAEEYLSDLINRSLVLIAKRRHDGGIKACTIHDLLRDMCLRKAHEEKNSKSVDE</sequence>
<comment type="caution">
    <text evidence="11">The sequence shown here is derived from an EMBL/GenBank/DDBJ whole genome shotgun (WGS) entry which is preliminary data.</text>
</comment>
<dbReference type="InterPro" id="IPR042197">
    <property type="entry name" value="Apaf_helical"/>
</dbReference>
<keyword evidence="3" id="KW-0963">Cytoplasm</keyword>
<reference evidence="11 12" key="1">
    <citation type="journal article" date="2023" name="bioRxiv">
        <title>Genome report: Whole genome sequence and annotation of Penstemon davidsonii.</title>
        <authorList>
            <person name="Ostevik K.L."/>
            <person name="Alabady M."/>
            <person name="Zhang M."/>
            <person name="Rausher M.D."/>
        </authorList>
    </citation>
    <scope>NUCLEOTIDE SEQUENCE [LARGE SCALE GENOMIC DNA]</scope>
    <source>
        <strain evidence="11">DNT005</strain>
        <tissue evidence="11">Whole leaf</tissue>
    </source>
</reference>
<dbReference type="Proteomes" id="UP001291926">
    <property type="component" value="Unassembled WGS sequence"/>
</dbReference>
<evidence type="ECO:0000259" key="9">
    <source>
        <dbReference type="Pfam" id="PF00931"/>
    </source>
</evidence>
<evidence type="ECO:0000256" key="2">
    <source>
        <dbReference type="ARBA" id="ARBA00008894"/>
    </source>
</evidence>
<keyword evidence="6" id="KW-0547">Nucleotide-binding</keyword>
<keyword evidence="8" id="KW-0067">ATP-binding</keyword>
<evidence type="ECO:0000256" key="3">
    <source>
        <dbReference type="ARBA" id="ARBA00022490"/>
    </source>
</evidence>
<accession>A0ABR0CX51</accession>
<name>A0ABR0CX51_9LAMI</name>
<feature type="domain" description="Disease resistance protein winged helix" evidence="10">
    <location>
        <begin position="660"/>
        <end position="729"/>
    </location>
</feature>
<comment type="subcellular location">
    <subcellularLocation>
        <location evidence="1">Cytoplasm</location>
    </subcellularLocation>
</comment>
<evidence type="ECO:0000256" key="6">
    <source>
        <dbReference type="ARBA" id="ARBA00022741"/>
    </source>
</evidence>
<dbReference type="Gene3D" id="3.40.50.300">
    <property type="entry name" value="P-loop containing nucleotide triphosphate hydrolases"/>
    <property type="match status" value="1"/>
</dbReference>
<keyword evidence="12" id="KW-1185">Reference proteome</keyword>
<dbReference type="SUPFAM" id="SSF52540">
    <property type="entry name" value="P-loop containing nucleoside triphosphate hydrolases"/>
    <property type="match status" value="1"/>
</dbReference>
<gene>
    <name evidence="11" type="ORF">RD792_011766</name>
</gene>
<dbReference type="Pfam" id="PF23559">
    <property type="entry name" value="WHD_DRP"/>
    <property type="match status" value="1"/>
</dbReference>
<keyword evidence="4" id="KW-0433">Leucine-rich repeat</keyword>
<dbReference type="InterPro" id="IPR036388">
    <property type="entry name" value="WH-like_DNA-bd_sf"/>
</dbReference>
<evidence type="ECO:0000256" key="4">
    <source>
        <dbReference type="ARBA" id="ARBA00022614"/>
    </source>
</evidence>
<evidence type="ECO:0000256" key="1">
    <source>
        <dbReference type="ARBA" id="ARBA00004496"/>
    </source>
</evidence>
<dbReference type="EMBL" id="JAYDYQ010002685">
    <property type="protein sequence ID" value="KAK4480908.1"/>
    <property type="molecule type" value="Genomic_DNA"/>
</dbReference>
<evidence type="ECO:0000256" key="5">
    <source>
        <dbReference type="ARBA" id="ARBA00022737"/>
    </source>
</evidence>
<dbReference type="InterPro" id="IPR027417">
    <property type="entry name" value="P-loop_NTPase"/>
</dbReference>
<proteinExistence type="inferred from homology"/>
<dbReference type="Gene3D" id="1.20.5.4130">
    <property type="match status" value="1"/>
</dbReference>
<feature type="domain" description="NB-ARC" evidence="9">
    <location>
        <begin position="404"/>
        <end position="575"/>
    </location>
</feature>
<keyword evidence="7" id="KW-0611">Plant defense</keyword>
<dbReference type="PANTHER" id="PTHR23155:SF1152">
    <property type="entry name" value="AAA+ ATPASE DOMAIN-CONTAINING PROTEIN"/>
    <property type="match status" value="1"/>
</dbReference>
<evidence type="ECO:0000259" key="10">
    <source>
        <dbReference type="Pfam" id="PF23559"/>
    </source>
</evidence>
<comment type="similarity">
    <text evidence="2">Belongs to the disease resistance NB-LRR family.</text>
</comment>
<evidence type="ECO:0000313" key="12">
    <source>
        <dbReference type="Proteomes" id="UP001291926"/>
    </source>
</evidence>
<evidence type="ECO:0008006" key="13">
    <source>
        <dbReference type="Google" id="ProtNLM"/>
    </source>
</evidence>
<evidence type="ECO:0000256" key="7">
    <source>
        <dbReference type="ARBA" id="ARBA00022821"/>
    </source>
</evidence>
<dbReference type="PANTHER" id="PTHR23155">
    <property type="entry name" value="DISEASE RESISTANCE PROTEIN RP"/>
    <property type="match status" value="1"/>
</dbReference>
<keyword evidence="5" id="KW-0677">Repeat</keyword>
<dbReference type="InterPro" id="IPR058922">
    <property type="entry name" value="WHD_DRP"/>
</dbReference>
<organism evidence="11 12">
    <name type="scientific">Penstemon davidsonii</name>
    <dbReference type="NCBI Taxonomy" id="160366"/>
    <lineage>
        <taxon>Eukaryota</taxon>
        <taxon>Viridiplantae</taxon>
        <taxon>Streptophyta</taxon>
        <taxon>Embryophyta</taxon>
        <taxon>Tracheophyta</taxon>
        <taxon>Spermatophyta</taxon>
        <taxon>Magnoliopsida</taxon>
        <taxon>eudicotyledons</taxon>
        <taxon>Gunneridae</taxon>
        <taxon>Pentapetalae</taxon>
        <taxon>asterids</taxon>
        <taxon>lamiids</taxon>
        <taxon>Lamiales</taxon>
        <taxon>Plantaginaceae</taxon>
        <taxon>Cheloneae</taxon>
        <taxon>Penstemon</taxon>
    </lineage>
</organism>
<evidence type="ECO:0000313" key="11">
    <source>
        <dbReference type="EMBL" id="KAK4480908.1"/>
    </source>
</evidence>
<dbReference type="InterPro" id="IPR044974">
    <property type="entry name" value="Disease_R_plants"/>
</dbReference>
<dbReference type="PRINTS" id="PR00364">
    <property type="entry name" value="DISEASERSIST"/>
</dbReference>
<dbReference type="InterPro" id="IPR002182">
    <property type="entry name" value="NB-ARC"/>
</dbReference>
<dbReference type="Gene3D" id="1.10.8.430">
    <property type="entry name" value="Helical domain of apoptotic protease-activating factors"/>
    <property type="match status" value="1"/>
</dbReference>
<dbReference type="Pfam" id="PF00931">
    <property type="entry name" value="NB-ARC"/>
    <property type="match status" value="1"/>
</dbReference>
<dbReference type="Gene3D" id="1.10.10.10">
    <property type="entry name" value="Winged helix-like DNA-binding domain superfamily/Winged helix DNA-binding domain"/>
    <property type="match status" value="1"/>
</dbReference>